<dbReference type="Gene3D" id="3.30.460.20">
    <property type="entry name" value="CorA soluble domain-like"/>
    <property type="match status" value="1"/>
</dbReference>
<evidence type="ECO:0000313" key="13">
    <source>
        <dbReference type="Proteomes" id="UP000281474"/>
    </source>
</evidence>
<keyword evidence="6 11" id="KW-0812">Transmembrane</keyword>
<keyword evidence="10 11" id="KW-0472">Membrane</keyword>
<evidence type="ECO:0000256" key="1">
    <source>
        <dbReference type="ARBA" id="ARBA00004651"/>
    </source>
</evidence>
<feature type="transmembrane region" description="Helical" evidence="11">
    <location>
        <begin position="276"/>
        <end position="297"/>
    </location>
</feature>
<dbReference type="Proteomes" id="UP000281474">
    <property type="component" value="Unassembled WGS sequence"/>
</dbReference>
<evidence type="ECO:0000256" key="6">
    <source>
        <dbReference type="ARBA" id="ARBA00022692"/>
    </source>
</evidence>
<dbReference type="PANTHER" id="PTHR46494:SF3">
    <property type="entry name" value="ZINC TRANSPORT PROTEIN ZNTB"/>
    <property type="match status" value="1"/>
</dbReference>
<evidence type="ECO:0000256" key="10">
    <source>
        <dbReference type="ARBA" id="ARBA00023136"/>
    </source>
</evidence>
<dbReference type="OrthoDB" id="9803484at2"/>
<keyword evidence="13" id="KW-1185">Reference proteome</keyword>
<dbReference type="InterPro" id="IPR045861">
    <property type="entry name" value="CorA_cytoplasmic_dom"/>
</dbReference>
<protein>
    <recommendedName>
        <fullName evidence="14">Zinc transporter ZntB</fullName>
    </recommendedName>
</protein>
<evidence type="ECO:0000256" key="3">
    <source>
        <dbReference type="ARBA" id="ARBA00022448"/>
    </source>
</evidence>
<dbReference type="InterPro" id="IPR002523">
    <property type="entry name" value="MgTranspt_CorA/ZnTranspt_ZntB"/>
</dbReference>
<dbReference type="GO" id="GO:0015087">
    <property type="term" value="F:cobalt ion transmembrane transporter activity"/>
    <property type="evidence" value="ECO:0007669"/>
    <property type="project" value="TreeGrafter"/>
</dbReference>
<keyword evidence="9" id="KW-0406">Ion transport</keyword>
<comment type="caution">
    <text evidence="12">The sequence shown here is derived from an EMBL/GenBank/DDBJ whole genome shotgun (WGS) entry which is preliminary data.</text>
</comment>
<dbReference type="SUPFAM" id="SSF144083">
    <property type="entry name" value="Magnesium transport protein CorA, transmembrane region"/>
    <property type="match status" value="1"/>
</dbReference>
<dbReference type="GO" id="GO:0015095">
    <property type="term" value="F:magnesium ion transmembrane transporter activity"/>
    <property type="evidence" value="ECO:0007669"/>
    <property type="project" value="TreeGrafter"/>
</dbReference>
<keyword evidence="7" id="KW-0862">Zinc</keyword>
<dbReference type="GO" id="GO:0005886">
    <property type="term" value="C:plasma membrane"/>
    <property type="evidence" value="ECO:0007669"/>
    <property type="project" value="UniProtKB-SubCell"/>
</dbReference>
<dbReference type="RefSeq" id="WP_121840662.1">
    <property type="nucleotide sequence ID" value="NZ_ML014857.1"/>
</dbReference>
<gene>
    <name evidence="12" type="ORF">D5018_19515</name>
</gene>
<evidence type="ECO:0000256" key="11">
    <source>
        <dbReference type="SAM" id="Phobius"/>
    </source>
</evidence>
<reference evidence="12 13" key="1">
    <citation type="submission" date="2018-09" db="EMBL/GenBank/DDBJ databases">
        <title>Phylogeny of the Shewanellaceae, and recommendation for two new genera, Pseudoshewanella and Parashewanella.</title>
        <authorList>
            <person name="Wang G."/>
        </authorList>
    </citation>
    <scope>NUCLEOTIDE SEQUENCE [LARGE SCALE GENOMIC DNA]</scope>
    <source>
        <strain evidence="12 13">C51</strain>
    </source>
</reference>
<dbReference type="InterPro" id="IPR045863">
    <property type="entry name" value="CorA_TM1_TM2"/>
</dbReference>
<dbReference type="EMBL" id="QZEI01000108">
    <property type="protein sequence ID" value="RLV58011.1"/>
    <property type="molecule type" value="Genomic_DNA"/>
</dbReference>
<keyword evidence="3" id="KW-0813">Transport</keyword>
<comment type="similarity">
    <text evidence="2">Belongs to the CorA metal ion transporter (MIT) (TC 1.A.35) family.</text>
</comment>
<evidence type="ECO:0000256" key="4">
    <source>
        <dbReference type="ARBA" id="ARBA00022475"/>
    </source>
</evidence>
<dbReference type="GO" id="GO:0000287">
    <property type="term" value="F:magnesium ion binding"/>
    <property type="evidence" value="ECO:0007669"/>
    <property type="project" value="TreeGrafter"/>
</dbReference>
<keyword evidence="4" id="KW-1003">Cell membrane</keyword>
<dbReference type="GO" id="GO:0050897">
    <property type="term" value="F:cobalt ion binding"/>
    <property type="evidence" value="ECO:0007669"/>
    <property type="project" value="TreeGrafter"/>
</dbReference>
<evidence type="ECO:0008006" key="14">
    <source>
        <dbReference type="Google" id="ProtNLM"/>
    </source>
</evidence>
<dbReference type="Gene3D" id="1.20.58.340">
    <property type="entry name" value="Magnesium transport protein CorA, transmembrane region"/>
    <property type="match status" value="2"/>
</dbReference>
<evidence type="ECO:0000313" key="12">
    <source>
        <dbReference type="EMBL" id="RLV58011.1"/>
    </source>
</evidence>
<sequence>MEEPDTNPVTTPFNWHHLSQAELDTQSWLKTNLDLSEEEISALCDELTRPRVLFTKNGELICILRTIYTEADDTFSMVSIRCFVSREQIVSLSQYQIDFFHQLERLSVRDITSADFFYNLCELSSNRITNKIVEMDEKAHCLHDMWDDNESIELNNILKIRKQISHIQRFLLSQADVFLKLAQYFNSHRKNEDQTMTSSWRELNNATHRDIEALTEIRERLQILQDAIMQKREETHNKILFLMSLVSTVFLPLTFIASLLGMNVSGIPLQTGSDGFWILCGFLCFIALLELALFRLWKWIK</sequence>
<evidence type="ECO:0000256" key="8">
    <source>
        <dbReference type="ARBA" id="ARBA00022989"/>
    </source>
</evidence>
<evidence type="ECO:0000256" key="9">
    <source>
        <dbReference type="ARBA" id="ARBA00023065"/>
    </source>
</evidence>
<accession>A0A3L8PRI8</accession>
<keyword evidence="8 11" id="KW-1133">Transmembrane helix</keyword>
<dbReference type="Pfam" id="PF01544">
    <property type="entry name" value="CorA"/>
    <property type="match status" value="1"/>
</dbReference>
<organism evidence="12 13">
    <name type="scientific">Parashewanella curva</name>
    <dbReference type="NCBI Taxonomy" id="2338552"/>
    <lineage>
        <taxon>Bacteria</taxon>
        <taxon>Pseudomonadati</taxon>
        <taxon>Pseudomonadota</taxon>
        <taxon>Gammaproteobacteria</taxon>
        <taxon>Alteromonadales</taxon>
        <taxon>Shewanellaceae</taxon>
        <taxon>Parashewanella</taxon>
    </lineage>
</organism>
<feature type="transmembrane region" description="Helical" evidence="11">
    <location>
        <begin position="239"/>
        <end position="264"/>
    </location>
</feature>
<comment type="subcellular location">
    <subcellularLocation>
        <location evidence="1">Cell membrane</location>
        <topology evidence="1">Multi-pass membrane protein</topology>
    </subcellularLocation>
</comment>
<evidence type="ECO:0000256" key="2">
    <source>
        <dbReference type="ARBA" id="ARBA00009765"/>
    </source>
</evidence>
<name>A0A3L8PRI8_9GAMM</name>
<evidence type="ECO:0000256" key="7">
    <source>
        <dbReference type="ARBA" id="ARBA00022833"/>
    </source>
</evidence>
<evidence type="ECO:0000256" key="5">
    <source>
        <dbReference type="ARBA" id="ARBA00022519"/>
    </source>
</evidence>
<dbReference type="PANTHER" id="PTHR46494">
    <property type="entry name" value="CORA FAMILY METAL ION TRANSPORTER (EUROFUNG)"/>
    <property type="match status" value="1"/>
</dbReference>
<keyword evidence="5" id="KW-0997">Cell inner membrane</keyword>
<dbReference type="SUPFAM" id="SSF143865">
    <property type="entry name" value="CorA soluble domain-like"/>
    <property type="match status" value="1"/>
</dbReference>
<proteinExistence type="inferred from homology"/>
<dbReference type="AlphaFoldDB" id="A0A3L8PRI8"/>